<dbReference type="HOGENOM" id="CLU_051078_2_1_9"/>
<reference evidence="10" key="1">
    <citation type="journal article" date="2010" name="Environ. Microbiol.">
        <title>The genome of Syntrophomonas wolfei: new insights into syntrophic metabolism and biohydrogen production.</title>
        <authorList>
            <person name="Sieber J.R."/>
            <person name="Sims D.R."/>
            <person name="Han C."/>
            <person name="Kim E."/>
            <person name="Lykidis A."/>
            <person name="Lapidus A.L."/>
            <person name="McDonnald E."/>
            <person name="Rohlin L."/>
            <person name="Culley D.E."/>
            <person name="Gunsalus R."/>
            <person name="McInerney M.J."/>
        </authorList>
    </citation>
    <scope>NUCLEOTIDE SEQUENCE [LARGE SCALE GENOMIC DNA]</scope>
    <source>
        <strain evidence="10">DSM 2245B / Goettingen</strain>
    </source>
</reference>
<dbReference type="KEGG" id="swo:Swol_1904"/>
<dbReference type="AlphaFoldDB" id="Q0AVQ3"/>
<evidence type="ECO:0000256" key="6">
    <source>
        <dbReference type="ARBA" id="ARBA00023136"/>
    </source>
</evidence>
<feature type="transmembrane region" description="Helical" evidence="8">
    <location>
        <begin position="56"/>
        <end position="76"/>
    </location>
</feature>
<dbReference type="InterPro" id="IPR004254">
    <property type="entry name" value="AdipoR/HlyIII-related"/>
</dbReference>
<accession>Q0AVQ3</accession>
<feature type="transmembrane region" description="Helical" evidence="8">
    <location>
        <begin position="121"/>
        <end position="140"/>
    </location>
</feature>
<evidence type="ECO:0000256" key="1">
    <source>
        <dbReference type="ARBA" id="ARBA00004651"/>
    </source>
</evidence>
<evidence type="ECO:0000313" key="10">
    <source>
        <dbReference type="Proteomes" id="UP000001968"/>
    </source>
</evidence>
<keyword evidence="6 8" id="KW-0472">Membrane</keyword>
<dbReference type="Pfam" id="PF03006">
    <property type="entry name" value="HlyIII"/>
    <property type="match status" value="1"/>
</dbReference>
<keyword evidence="5 8" id="KW-1133">Transmembrane helix</keyword>
<organism evidence="9 10">
    <name type="scientific">Syntrophomonas wolfei subsp. wolfei (strain DSM 2245B / Goettingen)</name>
    <dbReference type="NCBI Taxonomy" id="335541"/>
    <lineage>
        <taxon>Bacteria</taxon>
        <taxon>Bacillati</taxon>
        <taxon>Bacillota</taxon>
        <taxon>Clostridia</taxon>
        <taxon>Eubacteriales</taxon>
        <taxon>Syntrophomonadaceae</taxon>
        <taxon>Syntrophomonas</taxon>
    </lineage>
</organism>
<feature type="binding site" evidence="7">
    <location>
        <position position="211"/>
    </location>
    <ligand>
        <name>Zn(2+)</name>
        <dbReference type="ChEBI" id="CHEBI:29105"/>
    </ligand>
</feature>
<name>Q0AVQ3_SYNWW</name>
<protein>
    <submittedName>
        <fullName evidence="9">Membrane protein, hemolysin III-like protein</fullName>
    </submittedName>
</protein>
<keyword evidence="7" id="KW-0862">Zinc</keyword>
<feature type="binding site" evidence="7">
    <location>
        <position position="78"/>
    </location>
    <ligand>
        <name>Zn(2+)</name>
        <dbReference type="ChEBI" id="CHEBI:29105"/>
    </ligand>
</feature>
<dbReference type="InterPro" id="IPR005744">
    <property type="entry name" value="Hy-lIII"/>
</dbReference>
<comment type="similarity">
    <text evidence="2">Belongs to the UPF0073 (Hly-III) family.</text>
</comment>
<feature type="transmembrane region" description="Helical" evidence="8">
    <location>
        <begin position="174"/>
        <end position="194"/>
    </location>
</feature>
<keyword evidence="4 8" id="KW-0812">Transmembrane</keyword>
<dbReference type="EMBL" id="CP000448">
    <property type="protein sequence ID" value="ABI69201.1"/>
    <property type="molecule type" value="Genomic_DNA"/>
</dbReference>
<dbReference type="STRING" id="335541.Swol_1904"/>
<sequence>MACSHKSEQMPESKSRISLPFKDPVSGFTHLLGALLSIWGLVVLIRHAANYGGARYLLAAAIFGASLILLYSASAIYHLVLAPEKTTMILRRIDHMMIYVLIAGTYTPICLIALQGKWGTGLLIAIWILAFIGILLKLLWFNAPRWLSTLFYLLMGWLVIIAIFPLARVIPAIGISWLVIGGVLYTLGAIIYATKWPRISSRIFGFHEIFHLFVMGGSLSHFWLVFRYVMVL</sequence>
<feature type="transmembrane region" description="Helical" evidence="8">
    <location>
        <begin position="209"/>
        <end position="229"/>
    </location>
</feature>
<evidence type="ECO:0000256" key="2">
    <source>
        <dbReference type="ARBA" id="ARBA00008488"/>
    </source>
</evidence>
<dbReference type="eggNOG" id="COG1272">
    <property type="taxonomic scope" value="Bacteria"/>
</dbReference>
<feature type="transmembrane region" description="Helical" evidence="8">
    <location>
        <begin position="25"/>
        <end position="44"/>
    </location>
</feature>
<dbReference type="Proteomes" id="UP000001968">
    <property type="component" value="Chromosome"/>
</dbReference>
<evidence type="ECO:0000313" key="9">
    <source>
        <dbReference type="EMBL" id="ABI69201.1"/>
    </source>
</evidence>
<evidence type="ECO:0000256" key="7">
    <source>
        <dbReference type="PIRSR" id="PIRSR604254-1"/>
    </source>
</evidence>
<proteinExistence type="inferred from homology"/>
<keyword evidence="3" id="KW-1003">Cell membrane</keyword>
<dbReference type="GO" id="GO:0005886">
    <property type="term" value="C:plasma membrane"/>
    <property type="evidence" value="ECO:0007669"/>
    <property type="project" value="UniProtKB-SubCell"/>
</dbReference>
<dbReference type="PANTHER" id="PTHR20855:SF3">
    <property type="entry name" value="LD03007P"/>
    <property type="match status" value="1"/>
</dbReference>
<dbReference type="GO" id="GO:0046872">
    <property type="term" value="F:metal ion binding"/>
    <property type="evidence" value="ECO:0007669"/>
    <property type="project" value="UniProtKB-KW"/>
</dbReference>
<feature type="transmembrane region" description="Helical" evidence="8">
    <location>
        <begin position="146"/>
        <end position="167"/>
    </location>
</feature>
<gene>
    <name evidence="9" type="ordered locus">Swol_1904</name>
</gene>
<keyword evidence="10" id="KW-1185">Reference proteome</keyword>
<comment type="subcellular location">
    <subcellularLocation>
        <location evidence="1">Cell membrane</location>
        <topology evidence="1">Multi-pass membrane protein</topology>
    </subcellularLocation>
</comment>
<dbReference type="NCBIfam" id="TIGR01065">
    <property type="entry name" value="hlyIII"/>
    <property type="match status" value="1"/>
</dbReference>
<evidence type="ECO:0000256" key="8">
    <source>
        <dbReference type="SAM" id="Phobius"/>
    </source>
</evidence>
<evidence type="ECO:0000256" key="3">
    <source>
        <dbReference type="ARBA" id="ARBA00022475"/>
    </source>
</evidence>
<feature type="binding site" evidence="7">
    <location>
        <position position="207"/>
    </location>
    <ligand>
        <name>Zn(2+)</name>
        <dbReference type="ChEBI" id="CHEBI:29105"/>
    </ligand>
</feature>
<feature type="transmembrane region" description="Helical" evidence="8">
    <location>
        <begin position="96"/>
        <end position="114"/>
    </location>
</feature>
<evidence type="ECO:0000256" key="5">
    <source>
        <dbReference type="ARBA" id="ARBA00022989"/>
    </source>
</evidence>
<keyword evidence="7" id="KW-0479">Metal-binding</keyword>
<evidence type="ECO:0000256" key="4">
    <source>
        <dbReference type="ARBA" id="ARBA00022692"/>
    </source>
</evidence>
<dbReference type="PANTHER" id="PTHR20855">
    <property type="entry name" value="ADIPOR/PROGESTIN RECEPTOR-RELATED"/>
    <property type="match status" value="1"/>
</dbReference>
<dbReference type="GO" id="GO:0140911">
    <property type="term" value="F:pore-forming activity"/>
    <property type="evidence" value="ECO:0007669"/>
    <property type="project" value="InterPro"/>
</dbReference>